<dbReference type="EMBL" id="JAVYJV010000008">
    <property type="protein sequence ID" value="KAK4364286.1"/>
    <property type="molecule type" value="Genomic_DNA"/>
</dbReference>
<accession>A0AAE1VHW0</accession>
<gene>
    <name evidence="1" type="ORF">RND71_015644</name>
</gene>
<evidence type="ECO:0000313" key="2">
    <source>
        <dbReference type="Proteomes" id="UP001291623"/>
    </source>
</evidence>
<keyword evidence="2" id="KW-1185">Reference proteome</keyword>
<comment type="caution">
    <text evidence="1">The sequence shown here is derived from an EMBL/GenBank/DDBJ whole genome shotgun (WGS) entry which is preliminary data.</text>
</comment>
<protein>
    <submittedName>
        <fullName evidence="1">Uncharacterized protein</fullName>
    </submittedName>
</protein>
<dbReference type="Proteomes" id="UP001291623">
    <property type="component" value="Unassembled WGS sequence"/>
</dbReference>
<name>A0AAE1VHW0_9SOLA</name>
<dbReference type="AlphaFoldDB" id="A0AAE1VHW0"/>
<evidence type="ECO:0000313" key="1">
    <source>
        <dbReference type="EMBL" id="KAK4364286.1"/>
    </source>
</evidence>
<reference evidence="1" key="1">
    <citation type="submission" date="2023-12" db="EMBL/GenBank/DDBJ databases">
        <title>Genome assembly of Anisodus tanguticus.</title>
        <authorList>
            <person name="Wang Y.-J."/>
        </authorList>
    </citation>
    <scope>NUCLEOTIDE SEQUENCE</scope>
    <source>
        <strain evidence="1">KB-2021</strain>
        <tissue evidence="1">Leaf</tissue>
    </source>
</reference>
<organism evidence="1 2">
    <name type="scientific">Anisodus tanguticus</name>
    <dbReference type="NCBI Taxonomy" id="243964"/>
    <lineage>
        <taxon>Eukaryota</taxon>
        <taxon>Viridiplantae</taxon>
        <taxon>Streptophyta</taxon>
        <taxon>Embryophyta</taxon>
        <taxon>Tracheophyta</taxon>
        <taxon>Spermatophyta</taxon>
        <taxon>Magnoliopsida</taxon>
        <taxon>eudicotyledons</taxon>
        <taxon>Gunneridae</taxon>
        <taxon>Pentapetalae</taxon>
        <taxon>asterids</taxon>
        <taxon>lamiids</taxon>
        <taxon>Solanales</taxon>
        <taxon>Solanaceae</taxon>
        <taxon>Solanoideae</taxon>
        <taxon>Hyoscyameae</taxon>
        <taxon>Anisodus</taxon>
    </lineage>
</organism>
<proteinExistence type="predicted"/>
<sequence length="158" mass="17966">MISLAYLFDESYGIVQGGIFGYGTGWSDDDNIVYKPNMLVYSKQCYELARTFFCQSNQELVQLIAINRSLFDLDLNHAYTTNSLNPKVIPYCLIKRTVSWLPIPRLNESFHLATTKVEFGTGQRGKQGGIILWKEKAKKDEEKTRKFLDDGDRALGGP</sequence>